<dbReference type="GO" id="GO:0046872">
    <property type="term" value="F:metal ion binding"/>
    <property type="evidence" value="ECO:0007669"/>
    <property type="project" value="UniProtKB-KW"/>
</dbReference>
<evidence type="ECO:0000313" key="11">
    <source>
        <dbReference type="EMBL" id="NML60152.1"/>
    </source>
</evidence>
<proteinExistence type="inferred from homology"/>
<evidence type="ECO:0000256" key="9">
    <source>
        <dbReference type="SAM" id="MobiDB-lite"/>
    </source>
</evidence>
<dbReference type="EMBL" id="JABBGG010000001">
    <property type="protein sequence ID" value="NML60152.1"/>
    <property type="molecule type" value="Genomic_DNA"/>
</dbReference>
<feature type="domain" description="Pel9A-like right handed beta-helix region" evidence="10">
    <location>
        <begin position="145"/>
        <end position="192"/>
    </location>
</feature>
<keyword evidence="12" id="KW-1185">Reference proteome</keyword>
<keyword evidence="3" id="KW-0964">Secreted</keyword>
<evidence type="ECO:0000259" key="10">
    <source>
        <dbReference type="Pfam" id="PF22842"/>
    </source>
</evidence>
<dbReference type="Proteomes" id="UP000583752">
    <property type="component" value="Unassembled WGS sequence"/>
</dbReference>
<keyword evidence="7" id="KW-0456">Lyase</keyword>
<dbReference type="InterPro" id="IPR053868">
    <property type="entry name" value="Pel9A-like_beta_helix"/>
</dbReference>
<accession>A0A848HGR7</accession>
<dbReference type="NCBIfam" id="NF041518">
    <property type="entry name" value="choice_anch_Q"/>
    <property type="match status" value="1"/>
</dbReference>
<feature type="region of interest" description="Disordered" evidence="9">
    <location>
        <begin position="57"/>
        <end position="94"/>
    </location>
</feature>
<dbReference type="SUPFAM" id="SSF51126">
    <property type="entry name" value="Pectin lyase-like"/>
    <property type="match status" value="1"/>
</dbReference>
<dbReference type="PANTHER" id="PTHR40088">
    <property type="entry name" value="PECTATE LYASE (EUROFUNG)"/>
    <property type="match status" value="1"/>
</dbReference>
<dbReference type="AlphaFoldDB" id="A0A848HGR7"/>
<dbReference type="InterPro" id="IPR012334">
    <property type="entry name" value="Pectin_lyas_fold"/>
</dbReference>
<organism evidence="11 12">
    <name type="scientific">Massilia polaris</name>
    <dbReference type="NCBI Taxonomy" id="2728846"/>
    <lineage>
        <taxon>Bacteria</taxon>
        <taxon>Pseudomonadati</taxon>
        <taxon>Pseudomonadota</taxon>
        <taxon>Betaproteobacteria</taxon>
        <taxon>Burkholderiales</taxon>
        <taxon>Oxalobacteraceae</taxon>
        <taxon>Telluria group</taxon>
        <taxon>Massilia</taxon>
    </lineage>
</organism>
<gene>
    <name evidence="11" type="ORF">HHL21_03440</name>
</gene>
<evidence type="ECO:0000256" key="6">
    <source>
        <dbReference type="ARBA" id="ARBA00022837"/>
    </source>
</evidence>
<dbReference type="InterPro" id="IPR006626">
    <property type="entry name" value="PbH1"/>
</dbReference>
<evidence type="ECO:0000256" key="5">
    <source>
        <dbReference type="ARBA" id="ARBA00022729"/>
    </source>
</evidence>
<protein>
    <submittedName>
        <fullName evidence="11">Right-handed parallel beta-helix repeat-containing protein</fullName>
    </submittedName>
</protein>
<comment type="cofactor">
    <cofactor evidence="1">
        <name>Ca(2+)</name>
        <dbReference type="ChEBI" id="CHEBI:29108"/>
    </cofactor>
</comment>
<evidence type="ECO:0000313" key="12">
    <source>
        <dbReference type="Proteomes" id="UP000583752"/>
    </source>
</evidence>
<dbReference type="GO" id="GO:0016837">
    <property type="term" value="F:carbon-oxygen lyase activity, acting on polysaccharides"/>
    <property type="evidence" value="ECO:0007669"/>
    <property type="project" value="TreeGrafter"/>
</dbReference>
<dbReference type="GO" id="GO:0005576">
    <property type="term" value="C:extracellular region"/>
    <property type="evidence" value="ECO:0007669"/>
    <property type="project" value="UniProtKB-SubCell"/>
</dbReference>
<dbReference type="InterPro" id="IPR011050">
    <property type="entry name" value="Pectin_lyase_fold/virulence"/>
</dbReference>
<feature type="compositionally biased region" description="Polar residues" evidence="9">
    <location>
        <begin position="453"/>
        <end position="469"/>
    </location>
</feature>
<evidence type="ECO:0000256" key="8">
    <source>
        <dbReference type="ARBA" id="ARBA00038263"/>
    </source>
</evidence>
<keyword evidence="5" id="KW-0732">Signal</keyword>
<reference evidence="11 12" key="1">
    <citation type="submission" date="2020-04" db="EMBL/GenBank/DDBJ databases">
        <title>Massilia sp. RP-1-19 isolated from soil.</title>
        <authorList>
            <person name="Dahal R.H."/>
        </authorList>
    </citation>
    <scope>NUCLEOTIDE SEQUENCE [LARGE SCALE GENOMIC DNA]</scope>
    <source>
        <strain evidence="11 12">RP-1-19</strain>
    </source>
</reference>
<feature type="compositionally biased region" description="Basic and acidic residues" evidence="9">
    <location>
        <begin position="13"/>
        <end position="29"/>
    </location>
</feature>
<evidence type="ECO:0000256" key="3">
    <source>
        <dbReference type="ARBA" id="ARBA00022525"/>
    </source>
</evidence>
<keyword evidence="6" id="KW-0106">Calcium</keyword>
<evidence type="ECO:0000256" key="1">
    <source>
        <dbReference type="ARBA" id="ARBA00001913"/>
    </source>
</evidence>
<name>A0A848HGR7_9BURK</name>
<sequence length="491" mass="51133">MPCPPGSLNAISESRRLADRNPRAEGDKMTKISATRWRTAMLLAAGWLPLLGACSGGSGEARPAPGPAAPAVPGNEAPPGGGQPVGGAPAPLPGAPPPAVVDEFLLAGYSPAPASVPAAAVFPGMDGSVADPPHETPDAVLLARANRDALYVSPKGIDSNPGTADRPFRSLARAARAVRAGITVYVAPGAYGGGVRTNASGRADARITYVSTTKWGARIVPPPNSQASAAWDNRGDYADVVGFEIDGRGYREGVRWTHGIYNGGSYDSIRNNYIHHIAQNVDCTPGGGAAIGIDSYYRAVKSDAIANLLHDIGPAGCHYIQGIYFSTSGSVKNNVIYRVAEAGIHLWHDANNVVITNNTVTASNTGIIVGGGNFYHTKGPNDHTMVYSNIVYDNKMGISEQGRTGANNSYRNNLVYRNARFNWSLKNGLAHSGTVSSPPLFVGGDASVPNLKPSGSSPAVGQASPTHAASTDFEGRSRNSRTGFDIGAYQH</sequence>
<comment type="caution">
    <text evidence="11">The sequence shown here is derived from an EMBL/GenBank/DDBJ whole genome shotgun (WGS) entry which is preliminary data.</text>
</comment>
<evidence type="ECO:0000256" key="2">
    <source>
        <dbReference type="ARBA" id="ARBA00004613"/>
    </source>
</evidence>
<dbReference type="SMART" id="SM00710">
    <property type="entry name" value="PbH1"/>
    <property type="match status" value="4"/>
</dbReference>
<evidence type="ECO:0000256" key="7">
    <source>
        <dbReference type="ARBA" id="ARBA00023239"/>
    </source>
</evidence>
<comment type="similarity">
    <text evidence="8">Belongs to the polysaccharide lyase 9 family.</text>
</comment>
<dbReference type="InterPro" id="IPR059226">
    <property type="entry name" value="Choice_anch_Q_dom"/>
</dbReference>
<dbReference type="InterPro" id="IPR052052">
    <property type="entry name" value="Polysaccharide_Lyase_9"/>
</dbReference>
<keyword evidence="4" id="KW-0479">Metal-binding</keyword>
<evidence type="ECO:0000256" key="4">
    <source>
        <dbReference type="ARBA" id="ARBA00022723"/>
    </source>
</evidence>
<dbReference type="Gene3D" id="2.160.20.10">
    <property type="entry name" value="Single-stranded right-handed beta-helix, Pectin lyase-like"/>
    <property type="match status" value="1"/>
</dbReference>
<feature type="region of interest" description="Disordered" evidence="9">
    <location>
        <begin position="446"/>
        <end position="491"/>
    </location>
</feature>
<feature type="region of interest" description="Disordered" evidence="9">
    <location>
        <begin position="1"/>
        <end position="29"/>
    </location>
</feature>
<dbReference type="Pfam" id="PF22842">
    <property type="entry name" value="Pel9A-like_beta_helix"/>
    <property type="match status" value="1"/>
</dbReference>
<comment type="subcellular location">
    <subcellularLocation>
        <location evidence="2">Secreted</location>
    </subcellularLocation>
</comment>
<dbReference type="PANTHER" id="PTHR40088:SF1">
    <property type="entry name" value="PECTATE LYASE PEL9"/>
    <property type="match status" value="1"/>
</dbReference>